<dbReference type="InterPro" id="IPR016032">
    <property type="entry name" value="Sig_transdc_resp-reg_C-effctor"/>
</dbReference>
<dbReference type="AlphaFoldDB" id="A0A927RHD4"/>
<dbReference type="Gene3D" id="3.40.50.2300">
    <property type="match status" value="1"/>
</dbReference>
<evidence type="ECO:0000313" key="10">
    <source>
        <dbReference type="EMBL" id="MBE1603333.1"/>
    </source>
</evidence>
<evidence type="ECO:0000256" key="5">
    <source>
        <dbReference type="ARBA" id="ARBA00023163"/>
    </source>
</evidence>
<dbReference type="SMART" id="SM00448">
    <property type="entry name" value="REC"/>
    <property type="match status" value="1"/>
</dbReference>
<dbReference type="PANTHER" id="PTHR48111:SF1">
    <property type="entry name" value="TWO-COMPONENT RESPONSE REGULATOR ORR33"/>
    <property type="match status" value="1"/>
</dbReference>
<keyword evidence="4 7" id="KW-0238">DNA-binding</keyword>
<comment type="caution">
    <text evidence="10">The sequence shown here is derived from an EMBL/GenBank/DDBJ whole genome shotgun (WGS) entry which is preliminary data.</text>
</comment>
<dbReference type="InterPro" id="IPR011006">
    <property type="entry name" value="CheY-like_superfamily"/>
</dbReference>
<keyword evidence="1 6" id="KW-0597">Phosphoprotein</keyword>
<evidence type="ECO:0000259" key="8">
    <source>
        <dbReference type="PROSITE" id="PS50110"/>
    </source>
</evidence>
<dbReference type="InterPro" id="IPR001867">
    <property type="entry name" value="OmpR/PhoB-type_DNA-bd"/>
</dbReference>
<feature type="DNA-binding region" description="OmpR/PhoB-type" evidence="7">
    <location>
        <begin position="142"/>
        <end position="238"/>
    </location>
</feature>
<dbReference type="Gene3D" id="6.10.250.690">
    <property type="match status" value="1"/>
</dbReference>
<dbReference type="Pfam" id="PF00072">
    <property type="entry name" value="Response_reg"/>
    <property type="match status" value="1"/>
</dbReference>
<organism evidence="10 11">
    <name type="scientific">Actinopolymorpha pittospori</name>
    <dbReference type="NCBI Taxonomy" id="648752"/>
    <lineage>
        <taxon>Bacteria</taxon>
        <taxon>Bacillati</taxon>
        <taxon>Actinomycetota</taxon>
        <taxon>Actinomycetes</taxon>
        <taxon>Propionibacteriales</taxon>
        <taxon>Actinopolymorphaceae</taxon>
        <taxon>Actinopolymorpha</taxon>
    </lineage>
</organism>
<dbReference type="GO" id="GO:0000976">
    <property type="term" value="F:transcription cis-regulatory region binding"/>
    <property type="evidence" value="ECO:0007669"/>
    <property type="project" value="TreeGrafter"/>
</dbReference>
<evidence type="ECO:0000256" key="4">
    <source>
        <dbReference type="ARBA" id="ARBA00023125"/>
    </source>
</evidence>
<dbReference type="GO" id="GO:0000156">
    <property type="term" value="F:phosphorelay response regulator activity"/>
    <property type="evidence" value="ECO:0007669"/>
    <property type="project" value="TreeGrafter"/>
</dbReference>
<evidence type="ECO:0000256" key="2">
    <source>
        <dbReference type="ARBA" id="ARBA00023012"/>
    </source>
</evidence>
<dbReference type="PANTHER" id="PTHR48111">
    <property type="entry name" value="REGULATOR OF RPOS"/>
    <property type="match status" value="1"/>
</dbReference>
<dbReference type="EMBL" id="JADBEM010000001">
    <property type="protein sequence ID" value="MBE1603333.1"/>
    <property type="molecule type" value="Genomic_DNA"/>
</dbReference>
<evidence type="ECO:0000313" key="11">
    <source>
        <dbReference type="Proteomes" id="UP000638648"/>
    </source>
</evidence>
<proteinExistence type="predicted"/>
<keyword evidence="11" id="KW-1185">Reference proteome</keyword>
<dbReference type="PROSITE" id="PS51755">
    <property type="entry name" value="OMPR_PHOB"/>
    <property type="match status" value="1"/>
</dbReference>
<dbReference type="SMART" id="SM00862">
    <property type="entry name" value="Trans_reg_C"/>
    <property type="match status" value="1"/>
</dbReference>
<dbReference type="GO" id="GO:0006355">
    <property type="term" value="P:regulation of DNA-templated transcription"/>
    <property type="evidence" value="ECO:0007669"/>
    <property type="project" value="InterPro"/>
</dbReference>
<protein>
    <submittedName>
        <fullName evidence="10">Two-component system response regulator QseB</fullName>
    </submittedName>
</protein>
<dbReference type="Pfam" id="PF00486">
    <property type="entry name" value="Trans_reg_C"/>
    <property type="match status" value="1"/>
</dbReference>
<dbReference type="InterPro" id="IPR001789">
    <property type="entry name" value="Sig_transdc_resp-reg_receiver"/>
</dbReference>
<dbReference type="Proteomes" id="UP000638648">
    <property type="component" value="Unassembled WGS sequence"/>
</dbReference>
<reference evidence="10" key="1">
    <citation type="submission" date="2020-10" db="EMBL/GenBank/DDBJ databases">
        <title>Sequencing the genomes of 1000 actinobacteria strains.</title>
        <authorList>
            <person name="Klenk H.-P."/>
        </authorList>
    </citation>
    <scope>NUCLEOTIDE SEQUENCE</scope>
    <source>
        <strain evidence="10">DSM 45354</strain>
    </source>
</reference>
<dbReference type="GO" id="GO:0032993">
    <property type="term" value="C:protein-DNA complex"/>
    <property type="evidence" value="ECO:0007669"/>
    <property type="project" value="TreeGrafter"/>
</dbReference>
<dbReference type="GO" id="GO:0005829">
    <property type="term" value="C:cytosol"/>
    <property type="evidence" value="ECO:0007669"/>
    <property type="project" value="TreeGrafter"/>
</dbReference>
<feature type="domain" description="OmpR/PhoB-type" evidence="9">
    <location>
        <begin position="142"/>
        <end position="238"/>
    </location>
</feature>
<feature type="modified residue" description="4-aspartylphosphate" evidence="6">
    <location>
        <position position="70"/>
    </location>
</feature>
<dbReference type="SUPFAM" id="SSF52172">
    <property type="entry name" value="CheY-like"/>
    <property type="match status" value="1"/>
</dbReference>
<sequence length="242" mass="26597">MRRADGTLAGTARAEAGQPVPLLLVEDDPALVAMLVGLLTEEGYAVDTANDGQRGLHLALSRGYEVLLLDRGLPAIDGLDLLGRLRRSGVVTPVMVLSALGNPADRVEGLDAGAEDYLAKPFDVEELLARLRALRRRHLDAARILPVGDLRLNLDSREVSGPISSTTHEVPLSRRECDLLALLARRPSQIFSRSELLARVFPRAECEVIVDTYVHYLRRKLGRQIVSTVRGEGYRLGRRPSR</sequence>
<name>A0A927RHD4_9ACTN</name>
<keyword evidence="2" id="KW-0902">Two-component regulatory system</keyword>
<dbReference type="InterPro" id="IPR039420">
    <property type="entry name" value="WalR-like"/>
</dbReference>
<dbReference type="PROSITE" id="PS50110">
    <property type="entry name" value="RESPONSE_REGULATORY"/>
    <property type="match status" value="1"/>
</dbReference>
<dbReference type="CDD" id="cd00383">
    <property type="entry name" value="trans_reg_C"/>
    <property type="match status" value="1"/>
</dbReference>
<evidence type="ECO:0000259" key="9">
    <source>
        <dbReference type="PROSITE" id="PS51755"/>
    </source>
</evidence>
<accession>A0A927RHD4</accession>
<dbReference type="RefSeq" id="WP_192748195.1">
    <property type="nucleotide sequence ID" value="NZ_BAABJL010000253.1"/>
</dbReference>
<keyword evidence="5" id="KW-0804">Transcription</keyword>
<dbReference type="Gene3D" id="1.10.10.10">
    <property type="entry name" value="Winged helix-like DNA-binding domain superfamily/Winged helix DNA-binding domain"/>
    <property type="match status" value="1"/>
</dbReference>
<dbReference type="InterPro" id="IPR036388">
    <property type="entry name" value="WH-like_DNA-bd_sf"/>
</dbReference>
<evidence type="ECO:0000256" key="3">
    <source>
        <dbReference type="ARBA" id="ARBA00023015"/>
    </source>
</evidence>
<gene>
    <name evidence="10" type="ORF">HEB94_000181</name>
</gene>
<evidence type="ECO:0000256" key="1">
    <source>
        <dbReference type="ARBA" id="ARBA00022553"/>
    </source>
</evidence>
<feature type="domain" description="Response regulatory" evidence="8">
    <location>
        <begin position="21"/>
        <end position="135"/>
    </location>
</feature>
<evidence type="ECO:0000256" key="6">
    <source>
        <dbReference type="PROSITE-ProRule" id="PRU00169"/>
    </source>
</evidence>
<evidence type="ECO:0000256" key="7">
    <source>
        <dbReference type="PROSITE-ProRule" id="PRU01091"/>
    </source>
</evidence>
<keyword evidence="3" id="KW-0805">Transcription regulation</keyword>
<dbReference type="SUPFAM" id="SSF46894">
    <property type="entry name" value="C-terminal effector domain of the bipartite response regulators"/>
    <property type="match status" value="1"/>
</dbReference>